<dbReference type="OrthoDB" id="17491at10239"/>
<reference evidence="1 2" key="1">
    <citation type="submission" date="2014-10" db="EMBL/GenBank/DDBJ databases">
        <title>Complete genome sequence and comparative genome analysis of Pseudomonas phage Pf-10.</title>
        <authorList>
            <person name="Valentovich L.N."/>
            <person name="Pilipchuk T.A."/>
        </authorList>
    </citation>
    <scope>NUCLEOTIDE SEQUENCE [LARGE SCALE GENOMIC DNA]</scope>
</reference>
<dbReference type="RefSeq" id="YP_009145598.1">
    <property type="nucleotide sequence ID" value="NC_027292.1"/>
</dbReference>
<name>A0A0A0YX58_9CAUD</name>
<protein>
    <submittedName>
        <fullName evidence="1">Uncharacterized protein</fullName>
    </submittedName>
</protein>
<organism evidence="1 2">
    <name type="scientific">Pseudomonas phage Pf-10</name>
    <dbReference type="NCBI Taxonomy" id="1562076"/>
    <lineage>
        <taxon>Viruses</taxon>
        <taxon>Duplodnaviria</taxon>
        <taxon>Heunggongvirae</taxon>
        <taxon>Uroviricota</taxon>
        <taxon>Caudoviricetes</taxon>
        <taxon>Autographivirales</taxon>
        <taxon>Autotranscriptaviridae</taxon>
        <taxon>Studiervirinae</taxon>
        <taxon>Pifdecavirus</taxon>
        <taxon>Pifdecavirus BIMBV46</taxon>
        <taxon>Pifdecavirus Pf10</taxon>
    </lineage>
</organism>
<evidence type="ECO:0000313" key="1">
    <source>
        <dbReference type="EMBL" id="AIX12963.1"/>
    </source>
</evidence>
<proteinExistence type="predicted"/>
<dbReference type="GeneID" id="24576463"/>
<keyword evidence="2" id="KW-1185">Reference proteome</keyword>
<evidence type="ECO:0000313" key="2">
    <source>
        <dbReference type="Proteomes" id="UP000030326"/>
    </source>
</evidence>
<dbReference type="EMBL" id="KP025626">
    <property type="protein sequence ID" value="AIX12963.1"/>
    <property type="molecule type" value="Genomic_DNA"/>
</dbReference>
<dbReference type="Proteomes" id="UP000030326">
    <property type="component" value="Segment"/>
</dbReference>
<sequence length="160" mass="18022">MKGSKFLLAAIAAKLVEAYKMQIAEYQTVMPLALGVSDDAPDNYAALVAEAKQGKLRVSSEFSDTAIYGLSGNVTFRVFHDYGHLLYDAEFTTEQEESLARTQWLDLQRWIDPEWRDICKVVYLADTVEQSLFEARTGHFPVDQKAFVLGHLNAHLEASF</sequence>
<accession>A0A0A0YX58</accession>
<gene>
    <name evidence="1" type="ORF">NL61_01</name>
</gene>
<dbReference type="KEGG" id="vg:24576463"/>